<feature type="domain" description="Gfo/Idh/MocA-like oxidoreductase N-terminal" evidence="1">
    <location>
        <begin position="4"/>
        <end position="113"/>
    </location>
</feature>
<dbReference type="Gene3D" id="3.40.50.720">
    <property type="entry name" value="NAD(P)-binding Rossmann-like Domain"/>
    <property type="match status" value="1"/>
</dbReference>
<dbReference type="Gene3D" id="3.30.360.10">
    <property type="entry name" value="Dihydrodipicolinate Reductase, domain 2"/>
    <property type="match status" value="1"/>
</dbReference>
<dbReference type="EMBL" id="JAAMOZ010000001">
    <property type="protein sequence ID" value="NIH57901.1"/>
    <property type="molecule type" value="Genomic_DNA"/>
</dbReference>
<organism evidence="3 4">
    <name type="scientific">Brooklawnia cerclae</name>
    <dbReference type="NCBI Taxonomy" id="349934"/>
    <lineage>
        <taxon>Bacteria</taxon>
        <taxon>Bacillati</taxon>
        <taxon>Actinomycetota</taxon>
        <taxon>Actinomycetes</taxon>
        <taxon>Propionibacteriales</taxon>
        <taxon>Propionibacteriaceae</taxon>
        <taxon>Brooklawnia</taxon>
    </lineage>
</organism>
<dbReference type="InterPro" id="IPR052515">
    <property type="entry name" value="Gfo/Idh/MocA_Oxidoreductase"/>
</dbReference>
<dbReference type="SUPFAM" id="SSF55347">
    <property type="entry name" value="Glyceraldehyde-3-phosphate dehydrogenase-like, C-terminal domain"/>
    <property type="match status" value="1"/>
</dbReference>
<dbReference type="InterPro" id="IPR055170">
    <property type="entry name" value="GFO_IDH_MocA-like_dom"/>
</dbReference>
<dbReference type="Pfam" id="PF22725">
    <property type="entry name" value="GFO_IDH_MocA_C3"/>
    <property type="match status" value="1"/>
</dbReference>
<reference evidence="3 4" key="1">
    <citation type="submission" date="2020-02" db="EMBL/GenBank/DDBJ databases">
        <title>Sequencing the genomes of 1000 actinobacteria strains.</title>
        <authorList>
            <person name="Klenk H.-P."/>
        </authorList>
    </citation>
    <scope>NUCLEOTIDE SEQUENCE [LARGE SCALE GENOMIC DNA]</scope>
    <source>
        <strain evidence="3 4">DSM 19609</strain>
    </source>
</reference>
<protein>
    <submittedName>
        <fullName evidence="3">Dehydrogenase</fullName>
    </submittedName>
</protein>
<evidence type="ECO:0000313" key="4">
    <source>
        <dbReference type="Proteomes" id="UP000749311"/>
    </source>
</evidence>
<evidence type="ECO:0000313" key="3">
    <source>
        <dbReference type="EMBL" id="NIH57901.1"/>
    </source>
</evidence>
<comment type="caution">
    <text evidence="3">The sequence shown here is derived from an EMBL/GenBank/DDBJ whole genome shotgun (WGS) entry which is preliminary data.</text>
</comment>
<name>A0ABX0SIV3_9ACTN</name>
<gene>
    <name evidence="3" type="ORF">FB473_002546</name>
</gene>
<dbReference type="Pfam" id="PF01408">
    <property type="entry name" value="GFO_IDH_MocA"/>
    <property type="match status" value="1"/>
</dbReference>
<dbReference type="PANTHER" id="PTHR43249">
    <property type="entry name" value="UDP-N-ACETYL-2-AMINO-2-DEOXY-D-GLUCURONATE OXIDASE"/>
    <property type="match status" value="1"/>
</dbReference>
<dbReference type="InterPro" id="IPR000683">
    <property type="entry name" value="Gfo/Idh/MocA-like_OxRdtase_N"/>
</dbReference>
<dbReference type="SUPFAM" id="SSF51735">
    <property type="entry name" value="NAD(P)-binding Rossmann-fold domains"/>
    <property type="match status" value="1"/>
</dbReference>
<proteinExistence type="predicted"/>
<keyword evidence="4" id="KW-1185">Reference proteome</keyword>
<dbReference type="PANTHER" id="PTHR43249:SF1">
    <property type="entry name" value="D-GLUCOSIDE 3-DEHYDROGENASE"/>
    <property type="match status" value="1"/>
</dbReference>
<dbReference type="Proteomes" id="UP000749311">
    <property type="component" value="Unassembled WGS sequence"/>
</dbReference>
<sequence>MTTRVGILGLGSIGETHARVVTALSPRLELVAYSCGDDRAAELAGRVPGRRESPEELLADPDVDLVVITTPSNQHGEQALAALAHGKGIVVEKPLATTAARAEEVVAAWRASGLFGAVIAQRRFEPQHVAIKRLLDAGELGRPLVGEISVLWWRTPDYYRAASWRREPPGGGVLMNQALHSVDLLTWFLGEATEVAAIDGNLVHDMGAEDTSIAAVRFASGALGSIIASTATRPGMPARLGVHTDRGSFELDHAAITRWDFPGVGRPDAGTPTVSGAGDPSAIGDAGHRQQWLDIADALETGSEPGLTLADGLPAVRLIDAIYRSDATGRRQSVGDYA</sequence>
<accession>A0ABX0SIV3</accession>
<dbReference type="RefSeq" id="WP_167168370.1">
    <property type="nucleotide sequence ID" value="NZ_BAAAOO010000007.1"/>
</dbReference>
<evidence type="ECO:0000259" key="2">
    <source>
        <dbReference type="Pfam" id="PF22725"/>
    </source>
</evidence>
<dbReference type="InterPro" id="IPR036291">
    <property type="entry name" value="NAD(P)-bd_dom_sf"/>
</dbReference>
<evidence type="ECO:0000259" key="1">
    <source>
        <dbReference type="Pfam" id="PF01408"/>
    </source>
</evidence>
<feature type="domain" description="GFO/IDH/MocA-like oxidoreductase" evidence="2">
    <location>
        <begin position="129"/>
        <end position="250"/>
    </location>
</feature>